<dbReference type="GO" id="GO:0003700">
    <property type="term" value="F:DNA-binding transcription factor activity"/>
    <property type="evidence" value="ECO:0007669"/>
    <property type="project" value="TreeGrafter"/>
</dbReference>
<keyword evidence="3" id="KW-0804">Transcription</keyword>
<dbReference type="InterPro" id="IPR009057">
    <property type="entry name" value="Homeodomain-like_sf"/>
</dbReference>
<dbReference type="Pfam" id="PF02909">
    <property type="entry name" value="TetR_C_1"/>
    <property type="match status" value="1"/>
</dbReference>
<evidence type="ECO:0000256" key="1">
    <source>
        <dbReference type="ARBA" id="ARBA00023015"/>
    </source>
</evidence>
<proteinExistence type="predicted"/>
<dbReference type="Gene3D" id="1.10.357.10">
    <property type="entry name" value="Tetracycline Repressor, domain 2"/>
    <property type="match status" value="1"/>
</dbReference>
<evidence type="ECO:0000256" key="2">
    <source>
        <dbReference type="ARBA" id="ARBA00023125"/>
    </source>
</evidence>
<dbReference type="PANTHER" id="PTHR30055">
    <property type="entry name" value="HTH-TYPE TRANSCRIPTIONAL REGULATOR RUTR"/>
    <property type="match status" value="1"/>
</dbReference>
<dbReference type="Gene3D" id="1.10.10.60">
    <property type="entry name" value="Homeodomain-like"/>
    <property type="match status" value="1"/>
</dbReference>
<sequence>MASPATGGGRPRRERGSITVDEILSGAFEVAREVSVDNLSMPQLAKHLDVGVTSIYWYFRRKDDLLDAMTELALREYDFGVSSIDAGSWRESLRAHAHRMRDTFQQNPILCDLILIRGTGGTPAARHALEKIEQPVAALVQAGLSPQQAVQTYSAIQVLVRSSAVLHRLQNRASTVPLPRDHWQQVIDPQTMPLISSLTGDGYRIGAADTANFDHILDSILERAEHLTASPRDSSPRADTILRENH</sequence>
<dbReference type="GO" id="GO:0000976">
    <property type="term" value="F:transcription cis-regulatory region binding"/>
    <property type="evidence" value="ECO:0007669"/>
    <property type="project" value="TreeGrafter"/>
</dbReference>
<dbReference type="GO" id="GO:0045892">
    <property type="term" value="P:negative regulation of DNA-templated transcription"/>
    <property type="evidence" value="ECO:0007669"/>
    <property type="project" value="InterPro"/>
</dbReference>
<reference evidence="7" key="2">
    <citation type="submission" date="2018-03" db="EMBL/GenBank/DDBJ databases">
        <authorList>
            <person name="Derbyshire K."/>
            <person name="Gray T.A."/>
            <person name="Champion M."/>
        </authorList>
    </citation>
    <scope>NUCLEOTIDE SEQUENCE [LARGE SCALE GENOMIC DNA]</scope>
    <source>
        <strain evidence="7">MKD8</strain>
    </source>
</reference>
<evidence type="ECO:0000313" key="7">
    <source>
        <dbReference type="Proteomes" id="UP000011200"/>
    </source>
</evidence>
<dbReference type="InterPro" id="IPR004111">
    <property type="entry name" value="Repressor_TetR_C"/>
</dbReference>
<organism evidence="6 7">
    <name type="scientific">Mycolicibacterium smegmatis (strain MKD8)</name>
    <name type="common">Mycobacterium smegmatis</name>
    <dbReference type="NCBI Taxonomy" id="1214915"/>
    <lineage>
        <taxon>Bacteria</taxon>
        <taxon>Bacillati</taxon>
        <taxon>Actinomycetota</taxon>
        <taxon>Actinomycetes</taxon>
        <taxon>Mycobacteriales</taxon>
        <taxon>Mycobacteriaceae</taxon>
        <taxon>Mycolicibacterium</taxon>
    </lineage>
</organism>
<dbReference type="PANTHER" id="PTHR30055:SF207">
    <property type="entry name" value="HTH-TYPE TRANSCRIPTIONAL REPRESSOR FATR"/>
    <property type="match status" value="1"/>
</dbReference>
<keyword evidence="1" id="KW-0805">Transcription regulation</keyword>
<dbReference type="RefSeq" id="WP_003893611.1">
    <property type="nucleotide sequence ID" value="NZ_CP027541.1"/>
</dbReference>
<dbReference type="InterPro" id="IPR050109">
    <property type="entry name" value="HTH-type_TetR-like_transc_reg"/>
</dbReference>
<dbReference type="SUPFAM" id="SSF46689">
    <property type="entry name" value="Homeodomain-like"/>
    <property type="match status" value="1"/>
</dbReference>
<accession>A0A2U9PN89</accession>
<dbReference type="AlphaFoldDB" id="A0A2U9PN89"/>
<feature type="domain" description="HTH tetR-type" evidence="5">
    <location>
        <begin position="17"/>
        <end position="77"/>
    </location>
</feature>
<evidence type="ECO:0000256" key="3">
    <source>
        <dbReference type="ARBA" id="ARBA00023163"/>
    </source>
</evidence>
<dbReference type="Proteomes" id="UP000011200">
    <property type="component" value="Chromosome"/>
</dbReference>
<dbReference type="EMBL" id="CP027541">
    <property type="protein sequence ID" value="AWT53204.1"/>
    <property type="molecule type" value="Genomic_DNA"/>
</dbReference>
<dbReference type="InterPro" id="IPR001647">
    <property type="entry name" value="HTH_TetR"/>
</dbReference>
<name>A0A2U9PN89_MYCSE</name>
<dbReference type="Pfam" id="PF00440">
    <property type="entry name" value="TetR_N"/>
    <property type="match status" value="1"/>
</dbReference>
<evidence type="ECO:0000313" key="6">
    <source>
        <dbReference type="EMBL" id="AWT53204.1"/>
    </source>
</evidence>
<feature type="DNA-binding region" description="H-T-H motif" evidence="4">
    <location>
        <begin position="40"/>
        <end position="59"/>
    </location>
</feature>
<gene>
    <name evidence="6" type="ORF">D806_022230</name>
</gene>
<dbReference type="SUPFAM" id="SSF48498">
    <property type="entry name" value="Tetracyclin repressor-like, C-terminal domain"/>
    <property type="match status" value="1"/>
</dbReference>
<protein>
    <submittedName>
        <fullName evidence="6">Transcriptional regulator, TetR family protein</fullName>
    </submittedName>
</protein>
<keyword evidence="2 4" id="KW-0238">DNA-binding</keyword>
<reference evidence="6 7" key="1">
    <citation type="journal article" date="2013" name="Genome Announc.">
        <title>Draft genome sequence of MKD8, a conjugal recipient Mycobacterium smegmatis strain.</title>
        <authorList>
            <person name="Gray T.A."/>
            <person name="Palumbo M.J."/>
            <person name="Derbyshire K.M."/>
        </authorList>
    </citation>
    <scope>NUCLEOTIDE SEQUENCE [LARGE SCALE GENOMIC DNA]</scope>
    <source>
        <strain evidence="6 7">MKD8</strain>
    </source>
</reference>
<dbReference type="PROSITE" id="PS50977">
    <property type="entry name" value="HTH_TETR_2"/>
    <property type="match status" value="1"/>
</dbReference>
<evidence type="ECO:0000256" key="4">
    <source>
        <dbReference type="PROSITE-ProRule" id="PRU00335"/>
    </source>
</evidence>
<dbReference type="InterPro" id="IPR036271">
    <property type="entry name" value="Tet_transcr_reg_TetR-rel_C_sf"/>
</dbReference>
<evidence type="ECO:0000259" key="5">
    <source>
        <dbReference type="PROSITE" id="PS50977"/>
    </source>
</evidence>